<keyword evidence="3" id="KW-1185">Reference proteome</keyword>
<accession>A0AA38TKX0</accession>
<sequence length="147" mass="16550">MVGARTKCNARARVAVAVAATVHAECRDKTRTLHFAPRIRALAPSLYCIKSWGVSDRELTALRVAPNSFKDRSISVQISTTYDRCYTDNMDTGNFRLMTQDLVKLDSFDGSNYTRWVTKVPNTKIVAKDDDDDDDDDDDNHSNELCI</sequence>
<dbReference type="EMBL" id="JARYMX010000003">
    <property type="protein sequence ID" value="KAJ9557201.1"/>
    <property type="molecule type" value="Genomic_DNA"/>
</dbReference>
<protein>
    <submittedName>
        <fullName evidence="2">Uncharacterized protein</fullName>
    </submittedName>
</protein>
<reference evidence="2" key="1">
    <citation type="submission" date="2023-03" db="EMBL/GenBank/DDBJ databases">
        <title>Chromosome-scale reference genome and RAD-based genetic map of yellow starthistle (Centaurea solstitialis) reveal putative structural variation and QTLs associated with invader traits.</title>
        <authorList>
            <person name="Reatini B."/>
            <person name="Cang F.A."/>
            <person name="Jiang Q."/>
            <person name="Mckibben M.T.W."/>
            <person name="Barker M.S."/>
            <person name="Rieseberg L.H."/>
            <person name="Dlugosch K.M."/>
        </authorList>
    </citation>
    <scope>NUCLEOTIDE SEQUENCE</scope>
    <source>
        <strain evidence="2">CAN-66</strain>
        <tissue evidence="2">Leaf</tissue>
    </source>
</reference>
<dbReference type="Proteomes" id="UP001172457">
    <property type="component" value="Chromosome 3"/>
</dbReference>
<evidence type="ECO:0000256" key="1">
    <source>
        <dbReference type="SAM" id="MobiDB-lite"/>
    </source>
</evidence>
<comment type="caution">
    <text evidence="2">The sequence shown here is derived from an EMBL/GenBank/DDBJ whole genome shotgun (WGS) entry which is preliminary data.</text>
</comment>
<organism evidence="2 3">
    <name type="scientific">Centaurea solstitialis</name>
    <name type="common">yellow star-thistle</name>
    <dbReference type="NCBI Taxonomy" id="347529"/>
    <lineage>
        <taxon>Eukaryota</taxon>
        <taxon>Viridiplantae</taxon>
        <taxon>Streptophyta</taxon>
        <taxon>Embryophyta</taxon>
        <taxon>Tracheophyta</taxon>
        <taxon>Spermatophyta</taxon>
        <taxon>Magnoliopsida</taxon>
        <taxon>eudicotyledons</taxon>
        <taxon>Gunneridae</taxon>
        <taxon>Pentapetalae</taxon>
        <taxon>asterids</taxon>
        <taxon>campanulids</taxon>
        <taxon>Asterales</taxon>
        <taxon>Asteraceae</taxon>
        <taxon>Carduoideae</taxon>
        <taxon>Cardueae</taxon>
        <taxon>Centaureinae</taxon>
        <taxon>Centaurea</taxon>
    </lineage>
</organism>
<gene>
    <name evidence="2" type="ORF">OSB04_011815</name>
</gene>
<feature type="region of interest" description="Disordered" evidence="1">
    <location>
        <begin position="126"/>
        <end position="147"/>
    </location>
</feature>
<proteinExistence type="predicted"/>
<dbReference type="AlphaFoldDB" id="A0AA38TKX0"/>
<feature type="compositionally biased region" description="Acidic residues" evidence="1">
    <location>
        <begin position="129"/>
        <end position="139"/>
    </location>
</feature>
<name>A0AA38TKX0_9ASTR</name>
<evidence type="ECO:0000313" key="2">
    <source>
        <dbReference type="EMBL" id="KAJ9557201.1"/>
    </source>
</evidence>
<evidence type="ECO:0000313" key="3">
    <source>
        <dbReference type="Proteomes" id="UP001172457"/>
    </source>
</evidence>